<dbReference type="Proteomes" id="UP000676336">
    <property type="component" value="Unassembled WGS sequence"/>
</dbReference>
<dbReference type="EMBL" id="CAJOBI010009380">
    <property type="protein sequence ID" value="CAF4136729.1"/>
    <property type="molecule type" value="Genomic_DNA"/>
</dbReference>
<dbReference type="AlphaFoldDB" id="A0A8S2R3I1"/>
<protein>
    <submittedName>
        <fullName evidence="2">Uncharacterized protein</fullName>
    </submittedName>
</protein>
<proteinExistence type="predicted"/>
<gene>
    <name evidence="2" type="ORF">SMN809_LOCUS19039</name>
</gene>
<feature type="region of interest" description="Disordered" evidence="1">
    <location>
        <begin position="63"/>
        <end position="91"/>
    </location>
</feature>
<name>A0A8S2R3I1_9BILA</name>
<organism evidence="2 3">
    <name type="scientific">Rotaria magnacalcarata</name>
    <dbReference type="NCBI Taxonomy" id="392030"/>
    <lineage>
        <taxon>Eukaryota</taxon>
        <taxon>Metazoa</taxon>
        <taxon>Spiralia</taxon>
        <taxon>Gnathifera</taxon>
        <taxon>Rotifera</taxon>
        <taxon>Eurotatoria</taxon>
        <taxon>Bdelloidea</taxon>
        <taxon>Philodinida</taxon>
        <taxon>Philodinidae</taxon>
        <taxon>Rotaria</taxon>
    </lineage>
</organism>
<evidence type="ECO:0000313" key="2">
    <source>
        <dbReference type="EMBL" id="CAF4136729.1"/>
    </source>
</evidence>
<sequence>MKHRAARRRTFPQVRETINVMTSKALPHHKINRSYRPSSLQEQNMEKQQKRFDTVNQILEKVSSKPVNTNLNQNNSNISTQNGIDEDADGSEGNIRYCFSFHRKKNKRISPTRVTLKYKLSVARLSSSMECYLST</sequence>
<feature type="compositionally biased region" description="Low complexity" evidence="1">
    <location>
        <begin position="68"/>
        <end position="82"/>
    </location>
</feature>
<comment type="caution">
    <text evidence="2">The sequence shown here is derived from an EMBL/GenBank/DDBJ whole genome shotgun (WGS) entry which is preliminary data.</text>
</comment>
<evidence type="ECO:0000313" key="3">
    <source>
        <dbReference type="Proteomes" id="UP000676336"/>
    </source>
</evidence>
<evidence type="ECO:0000256" key="1">
    <source>
        <dbReference type="SAM" id="MobiDB-lite"/>
    </source>
</evidence>
<reference evidence="2" key="1">
    <citation type="submission" date="2021-02" db="EMBL/GenBank/DDBJ databases">
        <authorList>
            <person name="Nowell W R."/>
        </authorList>
    </citation>
    <scope>NUCLEOTIDE SEQUENCE</scope>
</reference>
<accession>A0A8S2R3I1</accession>